<evidence type="ECO:0000256" key="5">
    <source>
        <dbReference type="ARBA" id="ARBA00022454"/>
    </source>
</evidence>
<keyword evidence="15" id="KW-0137">Centromere</keyword>
<keyword evidence="7" id="KW-0597">Phosphoprotein</keyword>
<proteinExistence type="inferred from homology"/>
<dbReference type="GO" id="GO:0000278">
    <property type="term" value="P:mitotic cell cycle"/>
    <property type="evidence" value="ECO:0007669"/>
    <property type="project" value="TreeGrafter"/>
</dbReference>
<dbReference type="InterPro" id="IPR042031">
    <property type="entry name" value="SKA1_MBD_sf"/>
</dbReference>
<protein>
    <recommendedName>
        <fullName evidence="16">SKA complex subunit 1</fullName>
    </recommendedName>
    <alternativeName>
        <fullName evidence="17">Spindle and kinetochore-associated protein 1</fullName>
    </alternativeName>
</protein>
<keyword evidence="11" id="KW-0995">Kinetochore</keyword>
<feature type="coiled-coil region" evidence="19">
    <location>
        <begin position="159"/>
        <end position="189"/>
    </location>
</feature>
<evidence type="ECO:0000256" key="12">
    <source>
        <dbReference type="ARBA" id="ARBA00023054"/>
    </source>
</evidence>
<evidence type="ECO:0000256" key="20">
    <source>
        <dbReference type="SAM" id="MobiDB-lite"/>
    </source>
</evidence>
<evidence type="ECO:0000256" key="7">
    <source>
        <dbReference type="ARBA" id="ARBA00022553"/>
    </source>
</evidence>
<dbReference type="FunFam" id="1.10.10.1890:FF:000001">
    <property type="entry name" value="Spindle and kinetochore-associated protein 1"/>
    <property type="match status" value="1"/>
</dbReference>
<sequence>MSEAIQSCLSSAPGPAHDPAQTLTDPAEILSLSGVCAVRGNAFVRLRGRGSGGQFEFRLWKLASGFGDSVVDRCARSPDIVRALRSRLLRGRWLRSRLKRHRLAGSGSGRHGGSAPAFPDCGFQPAQTRQDPALKTTLSKIGDEIIAVNELLNKFELEIQYQEQTNSSLKELCESLEEECKDVEHLKEHVPPHLPQVTATQSLVPKPELDPKESDKVEEPVLPKKPPKEQRIIKEMQFITMDEFNDVPAYMKSRLTYCQINDIIKEINKAVVSKYKIMHQPKASMSSVKRNLYQRFINEETKDTKGHHFIVEADIKEFTALKVDKRFYVIMHILRHCHRLSEVRGGGLTRYVIT</sequence>
<evidence type="ECO:0000256" key="16">
    <source>
        <dbReference type="ARBA" id="ARBA00047182"/>
    </source>
</evidence>
<organism evidence="21 22">
    <name type="scientific">Mus caroli</name>
    <name type="common">Ryukyu mouse</name>
    <name type="synonym">Ricefield mouse</name>
    <dbReference type="NCBI Taxonomy" id="10089"/>
    <lineage>
        <taxon>Eukaryota</taxon>
        <taxon>Metazoa</taxon>
        <taxon>Chordata</taxon>
        <taxon>Craniata</taxon>
        <taxon>Vertebrata</taxon>
        <taxon>Euteleostomi</taxon>
        <taxon>Mammalia</taxon>
        <taxon>Eutheria</taxon>
        <taxon>Euarchontoglires</taxon>
        <taxon>Glires</taxon>
        <taxon>Rodentia</taxon>
        <taxon>Myomorpha</taxon>
        <taxon>Muroidea</taxon>
        <taxon>Muridae</taxon>
        <taxon>Murinae</taxon>
        <taxon>Mus</taxon>
        <taxon>Mus</taxon>
    </lineage>
</organism>
<keyword evidence="21" id="KW-1185">Reference proteome</keyword>
<keyword evidence="12 19" id="KW-0175">Coiled coil</keyword>
<evidence type="ECO:0000256" key="4">
    <source>
        <dbReference type="ARBA" id="ARBA00006836"/>
    </source>
</evidence>
<evidence type="ECO:0000313" key="21">
    <source>
        <dbReference type="Proteomes" id="UP000515126"/>
    </source>
</evidence>
<evidence type="ECO:0000256" key="15">
    <source>
        <dbReference type="ARBA" id="ARBA00023328"/>
    </source>
</evidence>
<dbReference type="Gene3D" id="1.10.10.1890">
    <property type="entry name" value="Ska1 microtubule binding domain-like"/>
    <property type="match status" value="1"/>
</dbReference>
<dbReference type="Gene3D" id="6.10.250.1370">
    <property type="match status" value="1"/>
</dbReference>
<evidence type="ECO:0000313" key="22">
    <source>
        <dbReference type="RefSeq" id="XP_021005979.1"/>
    </source>
</evidence>
<keyword evidence="13" id="KW-0206">Cytoskeleton</keyword>
<dbReference type="AlphaFoldDB" id="A0A6P5NXP9"/>
<keyword evidence="14" id="KW-0131">Cell cycle</keyword>
<dbReference type="PANTHER" id="PTHR28573:SF1">
    <property type="entry name" value="SPINDLE AND KINETOCHORE-ASSOCIATED PROTEIN 1"/>
    <property type="match status" value="1"/>
</dbReference>
<evidence type="ECO:0000256" key="2">
    <source>
        <dbReference type="ARBA" id="ARBA00004300"/>
    </source>
</evidence>
<comment type="similarity">
    <text evidence="4">Belongs to the SKA1 family.</text>
</comment>
<dbReference type="Pfam" id="PF07160">
    <property type="entry name" value="SKA1"/>
    <property type="match status" value="1"/>
</dbReference>
<dbReference type="GO" id="GO:0072686">
    <property type="term" value="C:mitotic spindle"/>
    <property type="evidence" value="ECO:0007669"/>
    <property type="project" value="TreeGrafter"/>
</dbReference>
<reference evidence="22" key="1">
    <citation type="submission" date="2025-08" db="UniProtKB">
        <authorList>
            <consortium name="RefSeq"/>
        </authorList>
    </citation>
    <scope>IDENTIFICATION</scope>
</reference>
<dbReference type="KEGG" id="mcal:110284559"/>
<evidence type="ECO:0000256" key="14">
    <source>
        <dbReference type="ARBA" id="ARBA00023306"/>
    </source>
</evidence>
<dbReference type="CTD" id="220134"/>
<dbReference type="InterPro" id="IPR009829">
    <property type="entry name" value="SKA1"/>
</dbReference>
<evidence type="ECO:0000256" key="8">
    <source>
        <dbReference type="ARBA" id="ARBA00022618"/>
    </source>
</evidence>
<keyword evidence="8" id="KW-0132">Cell division</keyword>
<feature type="region of interest" description="Disordered" evidence="20">
    <location>
        <begin position="200"/>
        <end position="223"/>
    </location>
</feature>
<keyword evidence="10" id="KW-0498">Mitosis</keyword>
<dbReference type="GeneID" id="110284559"/>
<evidence type="ECO:0000256" key="3">
    <source>
        <dbReference type="ARBA" id="ARBA00004629"/>
    </source>
</evidence>
<dbReference type="GO" id="GO:0005876">
    <property type="term" value="C:spindle microtubule"/>
    <property type="evidence" value="ECO:0007669"/>
    <property type="project" value="TreeGrafter"/>
</dbReference>
<evidence type="ECO:0000256" key="13">
    <source>
        <dbReference type="ARBA" id="ARBA00023212"/>
    </source>
</evidence>
<dbReference type="GO" id="GO:0098813">
    <property type="term" value="P:nuclear chromosome segregation"/>
    <property type="evidence" value="ECO:0007669"/>
    <property type="project" value="UniProtKB-ARBA"/>
</dbReference>
<comment type="subunit">
    <text evidence="18">Component of the SKA complex, composed of SKA1, SKA2 and SKA3. The SKA complex is a homodimer organized around a central W-shaped coiled-coil structure, formed by the interacting domains of SKA1, SKA2, and SKA3, each end of the 'W' is extended further by the C-terminal microtubule-binding domains of SKA1 and SKA3; the complex forms extended structures on microtubules. Interacts (via SXLP motif) with MAPRE1 (via C-terminus); the interaction is direct and stabilizes the kinetochore-microtubule attachment of the SKA1 complex. Interacts (via C-terminus) with protein phosphatase PP1 subunit PPP1CA; the interaction is direct and required for recruitment of PPP1CA to the kinetochore. Interacts with the NDC80 complex; the interaction is required to establish kinetochore-microtubule end-on attachments.</text>
</comment>
<evidence type="ECO:0000256" key="6">
    <source>
        <dbReference type="ARBA" id="ARBA00022490"/>
    </source>
</evidence>
<dbReference type="GO" id="GO:0008017">
    <property type="term" value="F:microtubule binding"/>
    <property type="evidence" value="ECO:0007669"/>
    <property type="project" value="InterPro"/>
</dbReference>
<evidence type="ECO:0000256" key="9">
    <source>
        <dbReference type="ARBA" id="ARBA00022701"/>
    </source>
</evidence>
<keyword evidence="5" id="KW-0158">Chromosome</keyword>
<evidence type="ECO:0000256" key="17">
    <source>
        <dbReference type="ARBA" id="ARBA00047202"/>
    </source>
</evidence>
<dbReference type="GO" id="GO:0051301">
    <property type="term" value="P:cell division"/>
    <property type="evidence" value="ECO:0007669"/>
    <property type="project" value="UniProtKB-KW"/>
</dbReference>
<gene>
    <name evidence="22" type="primary">Ska1</name>
</gene>
<dbReference type="Proteomes" id="UP000515126">
    <property type="component" value="Chromosome 18"/>
</dbReference>
<dbReference type="GO" id="GO:0000940">
    <property type="term" value="C:outer kinetochore"/>
    <property type="evidence" value="ECO:0007669"/>
    <property type="project" value="TreeGrafter"/>
</dbReference>
<dbReference type="GO" id="GO:0005813">
    <property type="term" value="C:centrosome"/>
    <property type="evidence" value="ECO:0007669"/>
    <property type="project" value="UniProtKB-SubCell"/>
</dbReference>
<comment type="subcellular location">
    <subcellularLocation>
        <location evidence="3">Chromosome</location>
        <location evidence="3">Centromere</location>
        <location evidence="3">Kinetochore</location>
    </subcellularLocation>
    <subcellularLocation>
        <location evidence="2">Cytoplasm</location>
        <location evidence="2">Cytoskeleton</location>
        <location evidence="2">Microtubule organizing center</location>
        <location evidence="2">Centrosome</location>
    </subcellularLocation>
    <subcellularLocation>
        <location evidence="1">Cytoplasm</location>
        <location evidence="1">Cytoskeleton</location>
        <location evidence="1">Spindle</location>
    </subcellularLocation>
</comment>
<dbReference type="GO" id="GO:0031110">
    <property type="term" value="P:regulation of microtubule polymerization or depolymerization"/>
    <property type="evidence" value="ECO:0007669"/>
    <property type="project" value="TreeGrafter"/>
</dbReference>
<dbReference type="RefSeq" id="XP_021005979.1">
    <property type="nucleotide sequence ID" value="XM_021150320.1"/>
</dbReference>
<evidence type="ECO:0000256" key="18">
    <source>
        <dbReference type="ARBA" id="ARBA00064456"/>
    </source>
</evidence>
<dbReference type="PANTHER" id="PTHR28573">
    <property type="entry name" value="SPINDLE AND KINETOCHORE-ASSOCIATED PROTEIN 1"/>
    <property type="match status" value="1"/>
</dbReference>
<evidence type="ECO:0000256" key="11">
    <source>
        <dbReference type="ARBA" id="ARBA00022838"/>
    </source>
</evidence>
<evidence type="ECO:0000256" key="1">
    <source>
        <dbReference type="ARBA" id="ARBA00004186"/>
    </source>
</evidence>
<keyword evidence="9" id="KW-0493">Microtubule</keyword>
<name>A0A6P5NXP9_MUSCR</name>
<dbReference type="GO" id="GO:0051656">
    <property type="term" value="P:establishment of organelle localization"/>
    <property type="evidence" value="ECO:0007669"/>
    <property type="project" value="UniProtKB-ARBA"/>
</dbReference>
<evidence type="ECO:0000256" key="10">
    <source>
        <dbReference type="ARBA" id="ARBA00022776"/>
    </source>
</evidence>
<evidence type="ECO:0000256" key="19">
    <source>
        <dbReference type="SAM" id="Coils"/>
    </source>
</evidence>
<dbReference type="GO" id="GO:0051649">
    <property type="term" value="P:establishment of localization in cell"/>
    <property type="evidence" value="ECO:0007669"/>
    <property type="project" value="UniProtKB-ARBA"/>
</dbReference>
<feature type="compositionally biased region" description="Basic and acidic residues" evidence="20">
    <location>
        <begin position="207"/>
        <end position="223"/>
    </location>
</feature>
<accession>A0A6P5NXP9</accession>
<dbReference type="GO" id="GO:0000280">
    <property type="term" value="P:nuclear division"/>
    <property type="evidence" value="ECO:0007669"/>
    <property type="project" value="UniProtKB-ARBA"/>
</dbReference>
<keyword evidence="6" id="KW-0963">Cytoplasm</keyword>